<protein>
    <recommendedName>
        <fullName evidence="4">Small ribosomal subunit protein uS8c</fullName>
    </recommendedName>
</protein>
<dbReference type="AlphaFoldDB" id="A0A345UC37"/>
<dbReference type="Gene3D" id="3.30.1490.10">
    <property type="match status" value="1"/>
</dbReference>
<sequence>MTNIDLRDMLTRIRNSLLIKADKVNIIRTNINLGIVEILKKEGFIESFEESGKIYLTQEGSVYKYITITLKYKGPKQVPYITKLKRVSKSGLRVYTSYRKIPIIMGGLGLTVMSTSKGLMTNKSSKFTKTGGEILFYIW</sequence>
<dbReference type="FunFam" id="3.30.1490.10:FF:000001">
    <property type="entry name" value="30S ribosomal protein S8"/>
    <property type="match status" value="1"/>
</dbReference>
<gene>
    <name evidence="4 5" type="primary">rps8</name>
</gene>
<dbReference type="SUPFAM" id="SSF56047">
    <property type="entry name" value="Ribosomal protein S8"/>
    <property type="match status" value="1"/>
</dbReference>
<proteinExistence type="inferred from homology"/>
<dbReference type="EMBL" id="MF622086">
    <property type="protein sequence ID" value="AXI98023.1"/>
    <property type="molecule type" value="Genomic_DNA"/>
</dbReference>
<dbReference type="NCBIfam" id="NF001109">
    <property type="entry name" value="PRK00136.1"/>
    <property type="match status" value="1"/>
</dbReference>
<keyword evidence="5" id="KW-0150">Chloroplast</keyword>
<keyword evidence="4" id="KW-0694">RNA-binding</keyword>
<dbReference type="GO" id="GO:0019843">
    <property type="term" value="F:rRNA binding"/>
    <property type="evidence" value="ECO:0007669"/>
    <property type="project" value="UniProtKB-UniRule"/>
</dbReference>
<dbReference type="HAMAP" id="MF_01302_B">
    <property type="entry name" value="Ribosomal_uS8_B"/>
    <property type="match status" value="1"/>
</dbReference>
<accession>A0A345UC37</accession>
<evidence type="ECO:0000256" key="2">
    <source>
        <dbReference type="ARBA" id="ARBA00022980"/>
    </source>
</evidence>
<dbReference type="Pfam" id="PF00410">
    <property type="entry name" value="Ribosomal_S8"/>
    <property type="match status" value="1"/>
</dbReference>
<dbReference type="PANTHER" id="PTHR11758">
    <property type="entry name" value="40S RIBOSOMAL PROTEIN S15A"/>
    <property type="match status" value="1"/>
</dbReference>
<reference evidence="5" key="1">
    <citation type="journal article" date="2018" name="J. Appl. Phycol.">
        <title>Intrageneric chloroplast genome comparison in the genus Euglena (Phylum: Euglenophyta) with annotated chloroplast genomes of Euglena hiemalis and Euglena clara.</title>
        <authorList>
            <person name="Ellala Hewadikaramge M."/>
            <person name="Linton E."/>
        </authorList>
    </citation>
    <scope>NUCLEOTIDE SEQUENCE</scope>
    <source>
        <strain evidence="5">CCAP1224.35</strain>
    </source>
</reference>
<comment type="function">
    <text evidence="4">One of the primary rRNA binding proteins, it binds directly to 16S rRNA central domain where it helps coordinate assembly of the platform of the 30S subunit.</text>
</comment>
<dbReference type="RefSeq" id="YP_009512107.1">
    <property type="nucleotide sequence ID" value="NC_039156.1"/>
</dbReference>
<dbReference type="GO" id="GO:0005840">
    <property type="term" value="C:ribosome"/>
    <property type="evidence" value="ECO:0007669"/>
    <property type="project" value="UniProtKB-KW"/>
</dbReference>
<dbReference type="InterPro" id="IPR035987">
    <property type="entry name" value="Ribosomal_uS8_sf"/>
</dbReference>
<geneLocation type="chloroplast" evidence="5"/>
<dbReference type="GeneID" id="37624978"/>
<dbReference type="InterPro" id="IPR000630">
    <property type="entry name" value="Ribosomal_uS8"/>
</dbReference>
<comment type="subcellular location">
    <subcellularLocation>
        <location evidence="4">Plastid</location>
        <location evidence="4">Chloroplast</location>
    </subcellularLocation>
</comment>
<evidence type="ECO:0000313" key="5">
    <source>
        <dbReference type="EMBL" id="AXI98023.1"/>
    </source>
</evidence>
<keyword evidence="4" id="KW-0699">rRNA-binding</keyword>
<organism evidence="5">
    <name type="scientific">Euglena hiemalis</name>
    <dbReference type="NCBI Taxonomy" id="392896"/>
    <lineage>
        <taxon>Eukaryota</taxon>
        <taxon>Discoba</taxon>
        <taxon>Euglenozoa</taxon>
        <taxon>Euglenida</taxon>
        <taxon>Spirocuta</taxon>
        <taxon>Euglenophyceae</taxon>
        <taxon>Euglenales</taxon>
        <taxon>Euglenaceae</taxon>
        <taxon>Euglena</taxon>
    </lineage>
</organism>
<keyword evidence="5" id="KW-0934">Plastid</keyword>
<evidence type="ECO:0000256" key="3">
    <source>
        <dbReference type="ARBA" id="ARBA00023274"/>
    </source>
</evidence>
<dbReference type="GO" id="GO:0003735">
    <property type="term" value="F:structural constituent of ribosome"/>
    <property type="evidence" value="ECO:0007669"/>
    <property type="project" value="InterPro"/>
</dbReference>
<comment type="similarity">
    <text evidence="1 4">Belongs to the universal ribosomal protein uS8 family.</text>
</comment>
<evidence type="ECO:0000256" key="4">
    <source>
        <dbReference type="HAMAP-Rule" id="MF_01302"/>
    </source>
</evidence>
<evidence type="ECO:0000256" key="1">
    <source>
        <dbReference type="ARBA" id="ARBA00006471"/>
    </source>
</evidence>
<keyword evidence="3 4" id="KW-0687">Ribonucleoprotein</keyword>
<dbReference type="Gene3D" id="3.30.1370.30">
    <property type="match status" value="1"/>
</dbReference>
<name>A0A345UC37_9EUGL</name>
<dbReference type="GO" id="GO:0006412">
    <property type="term" value="P:translation"/>
    <property type="evidence" value="ECO:0007669"/>
    <property type="project" value="UniProtKB-UniRule"/>
</dbReference>
<comment type="subunit">
    <text evidence="4">Part of the 30S ribosomal subunit.</text>
</comment>
<dbReference type="GO" id="GO:0009507">
    <property type="term" value="C:chloroplast"/>
    <property type="evidence" value="ECO:0007669"/>
    <property type="project" value="UniProtKB-SubCell"/>
</dbReference>
<dbReference type="GO" id="GO:1990904">
    <property type="term" value="C:ribonucleoprotein complex"/>
    <property type="evidence" value="ECO:0007669"/>
    <property type="project" value="UniProtKB-KW"/>
</dbReference>
<keyword evidence="2 4" id="KW-0689">Ribosomal protein</keyword>